<dbReference type="AlphaFoldDB" id="A0A6G0Z333"/>
<accession>A0A6G0Z333</accession>
<dbReference type="Proteomes" id="UP000478052">
    <property type="component" value="Unassembled WGS sequence"/>
</dbReference>
<gene>
    <name evidence="1" type="ORF">FWK35_00006957</name>
</gene>
<name>A0A6G0Z333_APHCR</name>
<comment type="caution">
    <text evidence="1">The sequence shown here is derived from an EMBL/GenBank/DDBJ whole genome shotgun (WGS) entry which is preliminary data.</text>
</comment>
<keyword evidence="2" id="KW-1185">Reference proteome</keyword>
<sequence length="78" mass="9286">HCKICHCCSEFFLDLFFHFFRTRANHGDPIVWNLYLRQFTGHFSVRLLAGHEENGCHTEQRELEHDSCVVRTNTRKHG</sequence>
<protein>
    <submittedName>
        <fullName evidence="1">Uncharacterized protein</fullName>
    </submittedName>
</protein>
<reference evidence="1 2" key="1">
    <citation type="submission" date="2019-08" db="EMBL/GenBank/DDBJ databases">
        <title>Whole genome of Aphis craccivora.</title>
        <authorList>
            <person name="Voronova N.V."/>
            <person name="Shulinski R.S."/>
            <person name="Bandarenka Y.V."/>
            <person name="Zhorov D.G."/>
            <person name="Warner D."/>
        </authorList>
    </citation>
    <scope>NUCLEOTIDE SEQUENCE [LARGE SCALE GENOMIC DNA]</scope>
    <source>
        <strain evidence="1">180601</strain>
        <tissue evidence="1">Whole Body</tissue>
    </source>
</reference>
<dbReference type="EMBL" id="VUJU01001491">
    <property type="protein sequence ID" value="KAF0765081.1"/>
    <property type="molecule type" value="Genomic_DNA"/>
</dbReference>
<organism evidence="1 2">
    <name type="scientific">Aphis craccivora</name>
    <name type="common">Cowpea aphid</name>
    <dbReference type="NCBI Taxonomy" id="307492"/>
    <lineage>
        <taxon>Eukaryota</taxon>
        <taxon>Metazoa</taxon>
        <taxon>Ecdysozoa</taxon>
        <taxon>Arthropoda</taxon>
        <taxon>Hexapoda</taxon>
        <taxon>Insecta</taxon>
        <taxon>Pterygota</taxon>
        <taxon>Neoptera</taxon>
        <taxon>Paraneoptera</taxon>
        <taxon>Hemiptera</taxon>
        <taxon>Sternorrhyncha</taxon>
        <taxon>Aphidomorpha</taxon>
        <taxon>Aphidoidea</taxon>
        <taxon>Aphididae</taxon>
        <taxon>Aphidini</taxon>
        <taxon>Aphis</taxon>
        <taxon>Aphis</taxon>
    </lineage>
</organism>
<evidence type="ECO:0000313" key="2">
    <source>
        <dbReference type="Proteomes" id="UP000478052"/>
    </source>
</evidence>
<evidence type="ECO:0000313" key="1">
    <source>
        <dbReference type="EMBL" id="KAF0765081.1"/>
    </source>
</evidence>
<proteinExistence type="predicted"/>
<feature type="non-terminal residue" evidence="1">
    <location>
        <position position="1"/>
    </location>
</feature>